<dbReference type="GO" id="GO:0002161">
    <property type="term" value="F:aminoacyl-tRNA deacylase activity"/>
    <property type="evidence" value="ECO:0007669"/>
    <property type="project" value="UniProtKB-ARBA"/>
</dbReference>
<feature type="region of interest" description="Disordered" evidence="5">
    <location>
        <begin position="215"/>
        <end position="273"/>
    </location>
</feature>
<dbReference type="RefSeq" id="WP_122106146.1">
    <property type="nucleotide sequence ID" value="NZ_JBHSKV010000010.1"/>
</dbReference>
<comment type="caution">
    <text evidence="7">The sequence shown here is derived from an EMBL/GenBank/DDBJ whole genome shotgun (WGS) entry which is preliminary data.</text>
</comment>
<dbReference type="SMART" id="SM00863">
    <property type="entry name" value="tRNA_SAD"/>
    <property type="match status" value="1"/>
</dbReference>
<dbReference type="GO" id="GO:0005737">
    <property type="term" value="C:cytoplasm"/>
    <property type="evidence" value="ECO:0007669"/>
    <property type="project" value="UniProtKB-SubCell"/>
</dbReference>
<dbReference type="PANTHER" id="PTHR43462:SF1">
    <property type="entry name" value="ALANYL-TRNA EDITING PROTEIN AARSD1"/>
    <property type="match status" value="1"/>
</dbReference>
<dbReference type="InterPro" id="IPR018165">
    <property type="entry name" value="Ala-tRNA-synth_IIc_core"/>
</dbReference>
<evidence type="ECO:0000259" key="6">
    <source>
        <dbReference type="PROSITE" id="PS50860"/>
    </source>
</evidence>
<dbReference type="EMBL" id="JBHSKV010000010">
    <property type="protein sequence ID" value="MFC5134610.1"/>
    <property type="molecule type" value="Genomic_DNA"/>
</dbReference>
<sequence>MTEQRYLADDTVRRFEATVERTLDDRVVLDGTHFYPTGGGQPHDTGVLRVADDPDRCWRVVDVEKTDTVYHTLAPAVGDDDGNGPATPDADRPLTPLPEPGTAVVGEVDWDRRRAHARYHTAQHLLSALLLEEFDARTTGNQLYADHAHLDAAYDRFDADDLARIETRLNELVADDRPVTSYMMDRADAEATLDTDRTRIDLLPDSITELRIVEVGGLDRDGDRSESDPKPGSESDPKPGSEPYDRTACAGTHVGSTGEIGEVVVTGRETKGSEEERIRFVLADHVA</sequence>
<dbReference type="Pfam" id="PF01411">
    <property type="entry name" value="tRNA-synt_2c"/>
    <property type="match status" value="1"/>
</dbReference>
<gene>
    <name evidence="7" type="ORF">ACFPJA_07740</name>
</gene>
<organism evidence="7 8">
    <name type="scientific">Halorubrum glutamatedens</name>
    <dbReference type="NCBI Taxonomy" id="2707018"/>
    <lineage>
        <taxon>Archaea</taxon>
        <taxon>Methanobacteriati</taxon>
        <taxon>Methanobacteriota</taxon>
        <taxon>Stenosarchaea group</taxon>
        <taxon>Halobacteria</taxon>
        <taxon>Halobacteriales</taxon>
        <taxon>Haloferacaceae</taxon>
        <taxon>Halorubrum</taxon>
    </lineage>
</organism>
<dbReference type="InterPro" id="IPR018163">
    <property type="entry name" value="Thr/Ala-tRNA-synth_IIc_edit"/>
</dbReference>
<dbReference type="InterPro" id="IPR018164">
    <property type="entry name" value="Ala-tRNA-synth_IIc_N"/>
</dbReference>
<dbReference type="InterPro" id="IPR009000">
    <property type="entry name" value="Transl_B-barrel_sf"/>
</dbReference>
<feature type="region of interest" description="Disordered" evidence="5">
    <location>
        <begin position="74"/>
        <end position="100"/>
    </location>
</feature>
<evidence type="ECO:0000313" key="7">
    <source>
        <dbReference type="EMBL" id="MFC5134610.1"/>
    </source>
</evidence>
<dbReference type="Proteomes" id="UP001596145">
    <property type="component" value="Unassembled WGS sequence"/>
</dbReference>
<feature type="domain" description="Alanyl-transfer RNA synthetases family profile" evidence="6">
    <location>
        <begin position="1"/>
        <end position="287"/>
    </location>
</feature>
<evidence type="ECO:0000256" key="4">
    <source>
        <dbReference type="ARBA" id="ARBA00022833"/>
    </source>
</evidence>
<evidence type="ECO:0000256" key="3">
    <source>
        <dbReference type="ARBA" id="ARBA00022723"/>
    </source>
</evidence>
<comment type="subcellular location">
    <subcellularLocation>
        <location evidence="2">Cytoplasm</location>
    </subcellularLocation>
</comment>
<dbReference type="PROSITE" id="PS50860">
    <property type="entry name" value="AA_TRNA_LIGASE_II_ALA"/>
    <property type="match status" value="1"/>
</dbReference>
<reference evidence="7 8" key="1">
    <citation type="journal article" date="2019" name="Int. J. Syst. Evol. Microbiol.">
        <title>The Global Catalogue of Microorganisms (GCM) 10K type strain sequencing project: providing services to taxonomists for standard genome sequencing and annotation.</title>
        <authorList>
            <consortium name="The Broad Institute Genomics Platform"/>
            <consortium name="The Broad Institute Genome Sequencing Center for Infectious Disease"/>
            <person name="Wu L."/>
            <person name="Ma J."/>
        </authorList>
    </citation>
    <scope>NUCLEOTIDE SEQUENCE [LARGE SCALE GENOMIC DNA]</scope>
    <source>
        <strain evidence="7 8">CGMCC 1.16026</strain>
    </source>
</reference>
<dbReference type="InterPro" id="IPR051335">
    <property type="entry name" value="Alanyl-tRNA_Editing_Enzymes"/>
</dbReference>
<keyword evidence="8" id="KW-1185">Reference proteome</keyword>
<name>A0ABD5QQS0_9EURY</name>
<comment type="cofactor">
    <cofactor evidence="1">
        <name>Zn(2+)</name>
        <dbReference type="ChEBI" id="CHEBI:29105"/>
    </cofactor>
</comment>
<dbReference type="InterPro" id="IPR012947">
    <property type="entry name" value="tRNA_SAD"/>
</dbReference>
<evidence type="ECO:0000256" key="5">
    <source>
        <dbReference type="SAM" id="MobiDB-lite"/>
    </source>
</evidence>
<dbReference type="SUPFAM" id="SSF50447">
    <property type="entry name" value="Translation proteins"/>
    <property type="match status" value="1"/>
</dbReference>
<dbReference type="SUPFAM" id="SSF55186">
    <property type="entry name" value="ThrRS/AlaRS common domain"/>
    <property type="match status" value="1"/>
</dbReference>
<accession>A0ABD5QQS0</accession>
<evidence type="ECO:0000313" key="8">
    <source>
        <dbReference type="Proteomes" id="UP001596145"/>
    </source>
</evidence>
<dbReference type="Gene3D" id="2.40.30.130">
    <property type="match status" value="1"/>
</dbReference>
<dbReference type="Gene3D" id="3.30.980.10">
    <property type="entry name" value="Threonyl-trna Synthetase, Chain A, domain 2"/>
    <property type="match status" value="1"/>
</dbReference>
<keyword evidence="3" id="KW-0479">Metal-binding</keyword>
<protein>
    <submittedName>
        <fullName evidence="7">Alanyl-tRNA editing protein</fullName>
    </submittedName>
</protein>
<dbReference type="AlphaFoldDB" id="A0ABD5QQS0"/>
<keyword evidence="4" id="KW-0862">Zinc</keyword>
<feature type="compositionally biased region" description="Basic and acidic residues" evidence="5">
    <location>
        <begin position="217"/>
        <end position="245"/>
    </location>
</feature>
<proteinExistence type="predicted"/>
<dbReference type="PANTHER" id="PTHR43462">
    <property type="entry name" value="ALANYL-TRNA EDITING PROTEIN"/>
    <property type="match status" value="1"/>
</dbReference>
<evidence type="ECO:0000256" key="2">
    <source>
        <dbReference type="ARBA" id="ARBA00004496"/>
    </source>
</evidence>
<dbReference type="GO" id="GO:0046872">
    <property type="term" value="F:metal ion binding"/>
    <property type="evidence" value="ECO:0007669"/>
    <property type="project" value="UniProtKB-KW"/>
</dbReference>
<evidence type="ECO:0000256" key="1">
    <source>
        <dbReference type="ARBA" id="ARBA00001947"/>
    </source>
</evidence>
<dbReference type="Pfam" id="PF07973">
    <property type="entry name" value="tRNA_SAD"/>
    <property type="match status" value="1"/>
</dbReference>